<organism evidence="1 2">
    <name type="scientific">Armillaria gallica</name>
    <name type="common">Bulbous honey fungus</name>
    <name type="synonym">Armillaria bulbosa</name>
    <dbReference type="NCBI Taxonomy" id="47427"/>
    <lineage>
        <taxon>Eukaryota</taxon>
        <taxon>Fungi</taxon>
        <taxon>Dikarya</taxon>
        <taxon>Basidiomycota</taxon>
        <taxon>Agaricomycotina</taxon>
        <taxon>Agaricomycetes</taxon>
        <taxon>Agaricomycetidae</taxon>
        <taxon>Agaricales</taxon>
        <taxon>Marasmiineae</taxon>
        <taxon>Physalacriaceae</taxon>
        <taxon>Armillaria</taxon>
    </lineage>
</organism>
<dbReference type="InParanoid" id="A0A2H3EG44"/>
<keyword evidence="2" id="KW-1185">Reference proteome</keyword>
<evidence type="ECO:0000313" key="2">
    <source>
        <dbReference type="Proteomes" id="UP000217790"/>
    </source>
</evidence>
<proteinExistence type="predicted"/>
<gene>
    <name evidence="1" type="ORF">ARMGADRAFT_574639</name>
</gene>
<sequence>MKMTVALTSVDCLFWTYRCGGYAVTNSCLSLSIFRSPSLWTHAVTEAQTSKKPLDVIPRRTPRSRELEFEMGTEGSERLSGMPLTFPTRDIHRIQTSINLRVQRNLQGDRPPFSVFVQSAYATSFVVRHKLNSLSVLCSMQVSMLEGL</sequence>
<protein>
    <submittedName>
        <fullName evidence="1">Uncharacterized protein</fullName>
    </submittedName>
</protein>
<accession>A0A2H3EG44</accession>
<dbReference type="AlphaFoldDB" id="A0A2H3EG44"/>
<reference evidence="2" key="1">
    <citation type="journal article" date="2017" name="Nat. Ecol. Evol.">
        <title>Genome expansion and lineage-specific genetic innovations in the forest pathogenic fungi Armillaria.</title>
        <authorList>
            <person name="Sipos G."/>
            <person name="Prasanna A.N."/>
            <person name="Walter M.C."/>
            <person name="O'Connor E."/>
            <person name="Balint B."/>
            <person name="Krizsan K."/>
            <person name="Kiss B."/>
            <person name="Hess J."/>
            <person name="Varga T."/>
            <person name="Slot J."/>
            <person name="Riley R."/>
            <person name="Boka B."/>
            <person name="Rigling D."/>
            <person name="Barry K."/>
            <person name="Lee J."/>
            <person name="Mihaltcheva S."/>
            <person name="LaButti K."/>
            <person name="Lipzen A."/>
            <person name="Waldron R."/>
            <person name="Moloney N.M."/>
            <person name="Sperisen C."/>
            <person name="Kredics L."/>
            <person name="Vagvoelgyi C."/>
            <person name="Patrignani A."/>
            <person name="Fitzpatrick D."/>
            <person name="Nagy I."/>
            <person name="Doyle S."/>
            <person name="Anderson J.B."/>
            <person name="Grigoriev I.V."/>
            <person name="Gueldener U."/>
            <person name="Muensterkoetter M."/>
            <person name="Nagy L.G."/>
        </authorList>
    </citation>
    <scope>NUCLEOTIDE SEQUENCE [LARGE SCALE GENOMIC DNA]</scope>
    <source>
        <strain evidence="2">Ar21-2</strain>
    </source>
</reference>
<name>A0A2H3EG44_ARMGA</name>
<evidence type="ECO:0000313" key="1">
    <source>
        <dbReference type="EMBL" id="PBK98356.1"/>
    </source>
</evidence>
<dbReference type="Proteomes" id="UP000217790">
    <property type="component" value="Unassembled WGS sequence"/>
</dbReference>
<dbReference type="EMBL" id="KZ293648">
    <property type="protein sequence ID" value="PBK98356.1"/>
    <property type="molecule type" value="Genomic_DNA"/>
</dbReference>